<dbReference type="Proteomes" id="UP000054537">
    <property type="component" value="Unassembled WGS sequence"/>
</dbReference>
<reference evidence="1 2" key="1">
    <citation type="submission" date="2014-10" db="EMBL/GenBank/DDBJ databases">
        <title>Draft genome sequence of Actinoplanes utahensis NRRL 12052.</title>
        <authorList>
            <person name="Velasco-Bucheli B."/>
            <person name="del Cerro C."/>
            <person name="Hormigo D."/>
            <person name="Garcia J.L."/>
            <person name="Acebal C."/>
            <person name="Arroyo M."/>
            <person name="de la Mata I."/>
        </authorList>
    </citation>
    <scope>NUCLEOTIDE SEQUENCE [LARGE SCALE GENOMIC DNA]</scope>
    <source>
        <strain evidence="1 2">NRRL 12052</strain>
    </source>
</reference>
<accession>A0A0A6UNZ6</accession>
<evidence type="ECO:0000313" key="1">
    <source>
        <dbReference type="EMBL" id="KHD77850.1"/>
    </source>
</evidence>
<name>A0A0A6UNZ6_ACTUT</name>
<proteinExistence type="predicted"/>
<protein>
    <recommendedName>
        <fullName evidence="3">YcaO domain-containing protein</fullName>
    </recommendedName>
</protein>
<evidence type="ECO:0000313" key="2">
    <source>
        <dbReference type="Proteomes" id="UP000054537"/>
    </source>
</evidence>
<dbReference type="EMBL" id="JRTT01000008">
    <property type="protein sequence ID" value="KHD77850.1"/>
    <property type="molecule type" value="Genomic_DNA"/>
</dbReference>
<gene>
    <name evidence="1" type="ORF">MB27_08660</name>
</gene>
<dbReference type="AlphaFoldDB" id="A0A0A6UNZ6"/>
<comment type="caution">
    <text evidence="1">The sequence shown here is derived from an EMBL/GenBank/DDBJ whole genome shotgun (WGS) entry which is preliminary data.</text>
</comment>
<organism evidence="1 2">
    <name type="scientific">Actinoplanes utahensis</name>
    <dbReference type="NCBI Taxonomy" id="1869"/>
    <lineage>
        <taxon>Bacteria</taxon>
        <taxon>Bacillati</taxon>
        <taxon>Actinomycetota</taxon>
        <taxon>Actinomycetes</taxon>
        <taxon>Micromonosporales</taxon>
        <taxon>Micromonosporaceae</taxon>
        <taxon>Actinoplanes</taxon>
    </lineage>
</organism>
<keyword evidence="2" id="KW-1185">Reference proteome</keyword>
<dbReference type="eggNOG" id="ENOG503488P">
    <property type="taxonomic scope" value="Bacteria"/>
</dbReference>
<sequence length="344" mass="36486">MVVIGPRFGPERKHAALVERAVQWHGTPGWSAAPDRLADTPVPSAGTVVQRAIQHLRQATPGAAAIVDRREQRTLHLRLPGTGRMRWTGIRSLSDVPADSPGNRTVPPEAFARLTNPGSGLFAPVVGEPPPIGGTATARLHIIGAPAQLSLGWAPDSASAYARALLAGVRVLSTRLAPTASHGRMLVGAAGASELHWLLDGGLRLLSAYGTGSGQWPATDKTLQVAVHRVPHLDNEWRIARVFSVSSGAPVAAAWGRTAPEAVGHALTQARVRLAASVPGMVCDPRYPTADPMLQELSVTELSGLQQDVQRCLGRLRFRLLGVRIETDALLGDPGLAWGVVWWA</sequence>
<evidence type="ECO:0008006" key="3">
    <source>
        <dbReference type="Google" id="ProtNLM"/>
    </source>
</evidence>